<keyword evidence="3" id="KW-1185">Reference proteome</keyword>
<dbReference type="STRING" id="486041.B0D244"/>
<feature type="domain" description="Endonuclease/exonuclease/phosphatase" evidence="1">
    <location>
        <begin position="94"/>
        <end position="284"/>
    </location>
</feature>
<evidence type="ECO:0000259" key="1">
    <source>
        <dbReference type="Pfam" id="PF03372"/>
    </source>
</evidence>
<dbReference type="SUPFAM" id="SSF56219">
    <property type="entry name" value="DNase I-like"/>
    <property type="match status" value="1"/>
</dbReference>
<dbReference type="OrthoDB" id="2671967at2759"/>
<dbReference type="InterPro" id="IPR005135">
    <property type="entry name" value="Endo/exonuclease/phosphatase"/>
</dbReference>
<sequence length="295" mass="33344">MQRFTGRNRRPRIDMWVKKAGAAALVRLIRGQTRERTYSMVKAMIAIGHCEPRFRDSVVGGWRPAIWQSWRDRRIAEIKKPLETGGLPVGRSIMTLNVNGFHKKKLQLLDIVQTIQETLVSDKNYQVRLPGYDTYEVNRQEAFRGQALLVDSRLSSYEVPHECFLRLGVKYVIHVKVSGLPGLDRPAHFLAVYLPSGGADRAKRTGLLKDVLKVVDDILEKENGALVFCLGDFNYSMEEVDKKLAKNGHVLTRKMPVGSGMTRFPVTGKCGSLDHILVTSNANAVCKRPRVYHMT</sequence>
<dbReference type="Proteomes" id="UP000001194">
    <property type="component" value="Unassembled WGS sequence"/>
</dbReference>
<proteinExistence type="predicted"/>
<dbReference type="EMBL" id="DS547096">
    <property type="protein sequence ID" value="EDR11036.1"/>
    <property type="molecule type" value="Genomic_DNA"/>
</dbReference>
<name>B0D244_LACBS</name>
<organism evidence="3">
    <name type="scientific">Laccaria bicolor (strain S238N-H82 / ATCC MYA-4686)</name>
    <name type="common">Bicoloured deceiver</name>
    <name type="synonym">Laccaria laccata var. bicolor</name>
    <dbReference type="NCBI Taxonomy" id="486041"/>
    <lineage>
        <taxon>Eukaryota</taxon>
        <taxon>Fungi</taxon>
        <taxon>Dikarya</taxon>
        <taxon>Basidiomycota</taxon>
        <taxon>Agaricomycotina</taxon>
        <taxon>Agaricomycetes</taxon>
        <taxon>Agaricomycetidae</taxon>
        <taxon>Agaricales</taxon>
        <taxon>Agaricineae</taxon>
        <taxon>Hydnangiaceae</taxon>
        <taxon>Laccaria</taxon>
    </lineage>
</organism>
<dbReference type="RefSeq" id="XP_001878337.1">
    <property type="nucleotide sequence ID" value="XM_001878302.1"/>
</dbReference>
<reference evidence="2 3" key="1">
    <citation type="journal article" date="2008" name="Nature">
        <title>The genome of Laccaria bicolor provides insights into mycorrhizal symbiosis.</title>
        <authorList>
            <person name="Martin F."/>
            <person name="Aerts A."/>
            <person name="Ahren D."/>
            <person name="Brun A."/>
            <person name="Danchin E.G.J."/>
            <person name="Duchaussoy F."/>
            <person name="Gibon J."/>
            <person name="Kohler A."/>
            <person name="Lindquist E."/>
            <person name="Pereda V."/>
            <person name="Salamov A."/>
            <person name="Shapiro H.J."/>
            <person name="Wuyts J."/>
            <person name="Blaudez D."/>
            <person name="Buee M."/>
            <person name="Brokstein P."/>
            <person name="Canbaeck B."/>
            <person name="Cohen D."/>
            <person name="Courty P.E."/>
            <person name="Coutinho P.M."/>
            <person name="Delaruelle C."/>
            <person name="Detter J.C."/>
            <person name="Deveau A."/>
            <person name="DiFazio S."/>
            <person name="Duplessis S."/>
            <person name="Fraissinet-Tachet L."/>
            <person name="Lucic E."/>
            <person name="Frey-Klett P."/>
            <person name="Fourrey C."/>
            <person name="Feussner I."/>
            <person name="Gay G."/>
            <person name="Grimwood J."/>
            <person name="Hoegger P.J."/>
            <person name="Jain P."/>
            <person name="Kilaru S."/>
            <person name="Labbe J."/>
            <person name="Lin Y.C."/>
            <person name="Legue V."/>
            <person name="Le Tacon F."/>
            <person name="Marmeisse R."/>
            <person name="Melayah D."/>
            <person name="Montanini B."/>
            <person name="Muratet M."/>
            <person name="Nehls U."/>
            <person name="Niculita-Hirzel H."/>
            <person name="Oudot-Le Secq M.P."/>
            <person name="Peter M."/>
            <person name="Quesneville H."/>
            <person name="Rajashekar B."/>
            <person name="Reich M."/>
            <person name="Rouhier N."/>
            <person name="Schmutz J."/>
            <person name="Yin T."/>
            <person name="Chalot M."/>
            <person name="Henrissat B."/>
            <person name="Kuees U."/>
            <person name="Lucas S."/>
            <person name="Van de Peer Y."/>
            <person name="Podila G.K."/>
            <person name="Polle A."/>
            <person name="Pukkila P.J."/>
            <person name="Richardson P.M."/>
            <person name="Rouze P."/>
            <person name="Sanders I.R."/>
            <person name="Stajich J.E."/>
            <person name="Tunlid A."/>
            <person name="Tuskan G."/>
            <person name="Grigoriev I.V."/>
        </authorList>
    </citation>
    <scope>NUCLEOTIDE SEQUENCE [LARGE SCALE GENOMIC DNA]</scope>
    <source>
        <strain evidence="3">S238N-H82 / ATCC MYA-4686</strain>
    </source>
</reference>
<dbReference type="GeneID" id="6074250"/>
<dbReference type="GO" id="GO:0003824">
    <property type="term" value="F:catalytic activity"/>
    <property type="evidence" value="ECO:0007669"/>
    <property type="project" value="InterPro"/>
</dbReference>
<dbReference type="InParanoid" id="B0D244"/>
<dbReference type="KEGG" id="lbc:LACBIDRAFT_324509"/>
<gene>
    <name evidence="2" type="ORF">LACBIDRAFT_324509</name>
</gene>
<dbReference type="Gene3D" id="3.60.10.10">
    <property type="entry name" value="Endonuclease/exonuclease/phosphatase"/>
    <property type="match status" value="1"/>
</dbReference>
<protein>
    <submittedName>
        <fullName evidence="2">Predicted protein</fullName>
    </submittedName>
</protein>
<dbReference type="HOGENOM" id="CLU_058939_0_0_1"/>
<dbReference type="InterPro" id="IPR036691">
    <property type="entry name" value="Endo/exonu/phosph_ase_sf"/>
</dbReference>
<dbReference type="AlphaFoldDB" id="B0D244"/>
<accession>B0D244</accession>
<evidence type="ECO:0000313" key="3">
    <source>
        <dbReference type="Proteomes" id="UP000001194"/>
    </source>
</evidence>
<dbReference type="Pfam" id="PF03372">
    <property type="entry name" value="Exo_endo_phos"/>
    <property type="match status" value="1"/>
</dbReference>
<evidence type="ECO:0000313" key="2">
    <source>
        <dbReference type="EMBL" id="EDR11036.1"/>
    </source>
</evidence>